<dbReference type="GO" id="GO:0042500">
    <property type="term" value="F:aspartic endopeptidase activity, intramembrane cleaving"/>
    <property type="evidence" value="ECO:0007669"/>
    <property type="project" value="InterPro"/>
</dbReference>
<feature type="transmembrane region" description="Helical" evidence="8">
    <location>
        <begin position="321"/>
        <end position="339"/>
    </location>
</feature>
<feature type="region of interest" description="Disordered" evidence="7">
    <location>
        <begin position="458"/>
        <end position="482"/>
    </location>
</feature>
<keyword evidence="4" id="KW-0378">Hydrolase</keyword>
<dbReference type="PANTHER" id="PTHR12174">
    <property type="entry name" value="SIGNAL PEPTIDE PEPTIDASE"/>
    <property type="match status" value="1"/>
</dbReference>
<organism evidence="9 10">
    <name type="scientific">Volvox africanus</name>
    <dbReference type="NCBI Taxonomy" id="51714"/>
    <lineage>
        <taxon>Eukaryota</taxon>
        <taxon>Viridiplantae</taxon>
        <taxon>Chlorophyta</taxon>
        <taxon>core chlorophytes</taxon>
        <taxon>Chlorophyceae</taxon>
        <taxon>CS clade</taxon>
        <taxon>Chlamydomonadales</taxon>
        <taxon>Volvocaceae</taxon>
        <taxon>Volvox</taxon>
    </lineage>
</organism>
<dbReference type="AlphaFoldDB" id="A0A8J4ARZ8"/>
<evidence type="ECO:0000256" key="2">
    <source>
        <dbReference type="ARBA" id="ARBA00006859"/>
    </source>
</evidence>
<evidence type="ECO:0000256" key="3">
    <source>
        <dbReference type="ARBA" id="ARBA00022692"/>
    </source>
</evidence>
<comment type="caution">
    <text evidence="9">The sequence shown here is derived from an EMBL/GenBank/DDBJ whole genome shotgun (WGS) entry which is preliminary data.</text>
</comment>
<evidence type="ECO:0000256" key="8">
    <source>
        <dbReference type="SAM" id="Phobius"/>
    </source>
</evidence>
<gene>
    <name evidence="9" type="ORF">Vafri_3295</name>
</gene>
<keyword evidence="5 8" id="KW-1133">Transmembrane helix</keyword>
<feature type="transmembrane region" description="Helical" evidence="8">
    <location>
        <begin position="381"/>
        <end position="404"/>
    </location>
</feature>
<accession>A0A8J4ARZ8</accession>
<dbReference type="Proteomes" id="UP000747399">
    <property type="component" value="Unassembled WGS sequence"/>
</dbReference>
<comment type="subcellular location">
    <subcellularLocation>
        <location evidence="1">Endomembrane system</location>
        <topology evidence="1">Multi-pass membrane protein</topology>
    </subcellularLocation>
</comment>
<protein>
    <recommendedName>
        <fullName evidence="11">Signal peptide peptidase</fullName>
    </recommendedName>
</protein>
<feature type="transmembrane region" description="Helical" evidence="8">
    <location>
        <begin position="607"/>
        <end position="625"/>
    </location>
</feature>
<evidence type="ECO:0000313" key="10">
    <source>
        <dbReference type="Proteomes" id="UP000747399"/>
    </source>
</evidence>
<dbReference type="Pfam" id="PF04258">
    <property type="entry name" value="Peptidase_A22B"/>
    <property type="match status" value="2"/>
</dbReference>
<feature type="transmembrane region" description="Helical" evidence="8">
    <location>
        <begin position="216"/>
        <end position="236"/>
    </location>
</feature>
<feature type="transmembrane region" description="Helical" evidence="8">
    <location>
        <begin position="154"/>
        <end position="174"/>
    </location>
</feature>
<evidence type="ECO:0000256" key="4">
    <source>
        <dbReference type="ARBA" id="ARBA00022801"/>
    </source>
</evidence>
<dbReference type="PANTHER" id="PTHR12174:SF73">
    <property type="entry name" value="SIGNAL PEPTIDE PEPTIDASE DOMAIN CONTAINING PROTEIN"/>
    <property type="match status" value="1"/>
</dbReference>
<dbReference type="EMBL" id="BNCO01000003">
    <property type="protein sequence ID" value="GIL46276.1"/>
    <property type="molecule type" value="Genomic_DNA"/>
</dbReference>
<dbReference type="GO" id="GO:0006465">
    <property type="term" value="P:signal peptide processing"/>
    <property type="evidence" value="ECO:0007669"/>
    <property type="project" value="TreeGrafter"/>
</dbReference>
<proteinExistence type="inferred from homology"/>
<feature type="transmembrane region" description="Helical" evidence="8">
    <location>
        <begin position="186"/>
        <end position="204"/>
    </location>
</feature>
<comment type="similarity">
    <text evidence="2">Belongs to the peptidase A22B family.</text>
</comment>
<evidence type="ECO:0000256" key="1">
    <source>
        <dbReference type="ARBA" id="ARBA00004127"/>
    </source>
</evidence>
<dbReference type="InterPro" id="IPR007369">
    <property type="entry name" value="Peptidase_A22B_SPP"/>
</dbReference>
<evidence type="ECO:0000313" key="9">
    <source>
        <dbReference type="EMBL" id="GIL46276.1"/>
    </source>
</evidence>
<evidence type="ECO:0000256" key="7">
    <source>
        <dbReference type="SAM" id="MobiDB-lite"/>
    </source>
</evidence>
<evidence type="ECO:0000256" key="6">
    <source>
        <dbReference type="ARBA" id="ARBA00023136"/>
    </source>
</evidence>
<keyword evidence="10" id="KW-1185">Reference proteome</keyword>
<feature type="transmembrane region" description="Helical" evidence="8">
    <location>
        <begin position="631"/>
        <end position="652"/>
    </location>
</feature>
<reference evidence="9" key="1">
    <citation type="journal article" date="2021" name="Proc. Natl. Acad. Sci. U.S.A.">
        <title>Three genomes in the algal genus Volvox reveal the fate of a haploid sex-determining region after a transition to homothallism.</title>
        <authorList>
            <person name="Yamamoto K."/>
            <person name="Hamaji T."/>
            <person name="Kawai-Toyooka H."/>
            <person name="Matsuzaki R."/>
            <person name="Takahashi F."/>
            <person name="Nishimura Y."/>
            <person name="Kawachi M."/>
            <person name="Noguchi H."/>
            <person name="Minakuchi Y."/>
            <person name="Umen J.G."/>
            <person name="Toyoda A."/>
            <person name="Nozaki H."/>
        </authorList>
    </citation>
    <scope>NUCLEOTIDE SEQUENCE</scope>
    <source>
        <strain evidence="9">NIES-3780</strain>
    </source>
</reference>
<feature type="transmembrane region" description="Helical" evidence="8">
    <location>
        <begin position="130"/>
        <end position="148"/>
    </location>
</feature>
<evidence type="ECO:0008006" key="11">
    <source>
        <dbReference type="Google" id="ProtNLM"/>
    </source>
</evidence>
<sequence length="691" mass="71383">MLRPLTHSTCRNRCFPSFPRPAMASPVMIGRKACSFSRGTTIARPSPGPKVLRICSSIKSSQNDGASSNKGFTVDADVGTVTTVAIENEPPVVSAVTEAAAVQVPNIVSGDKGVKDNAWRWEESDDAVRAYSSLVILLALGNLPVLHGTKLADLPYFVGLALVTIYIGAHRGLTTRQRQQISIKEGILAPVLASVSLFGFYLLIKYLPDFNVKAFLNAYFWMLGTFAIGGAAFPVLRKVGGQWGELSIKFDVPEGWLLDENGASINQAELAPTDVLAVVLALGLSSAELASGHTSFTLNNLVATLVATDILQLIGPRSFRTAGLLLLGLLLYDVFWVFGSPKVVGDNVMLAVATSDMISGPTRILFPRIPGGGSTAEAAAAAFPFSLLGLGDIAIPGLLACLALRYDASRSTDMRARAVAAAEAISSALAALEPGATSRQIADATAEAAEVAYDRVADQEARQRTQSLDGTNVDGGSSSGEDASTAAAAAAVANLGASILRGVSAAAGGGAGGSAALGSARSNLGLSASGRAGPGSNPPSDAESISNTITTYTSQSTKMPSLSGQNDSASTTAATVLPAVPAPGEPPSAPEQPRMAVSEAVLYQRTYFTPVMFAYVLGLVGAFIANDITGLGQPALLYIVPATLGAVVLVGVQRGELGRLWSFTDVPSYGLSVKEGSKSHHFTSGADDHSE</sequence>
<dbReference type="GO" id="GO:0098554">
    <property type="term" value="C:cytoplasmic side of endoplasmic reticulum membrane"/>
    <property type="evidence" value="ECO:0007669"/>
    <property type="project" value="TreeGrafter"/>
</dbReference>
<keyword evidence="3 8" id="KW-0812">Transmembrane</keyword>
<dbReference type="SMART" id="SM00730">
    <property type="entry name" value="PSN"/>
    <property type="match status" value="1"/>
</dbReference>
<dbReference type="GO" id="GO:0098553">
    <property type="term" value="C:lumenal side of endoplasmic reticulum membrane"/>
    <property type="evidence" value="ECO:0007669"/>
    <property type="project" value="TreeGrafter"/>
</dbReference>
<keyword evidence="6 8" id="KW-0472">Membrane</keyword>
<name>A0A8J4ARZ8_9CHLO</name>
<evidence type="ECO:0000256" key="5">
    <source>
        <dbReference type="ARBA" id="ARBA00022989"/>
    </source>
</evidence>
<dbReference type="InterPro" id="IPR006639">
    <property type="entry name" value="Preselin/SPP"/>
</dbReference>
<dbReference type="GO" id="GO:0033619">
    <property type="term" value="P:membrane protein proteolysis"/>
    <property type="evidence" value="ECO:0007669"/>
    <property type="project" value="TreeGrafter"/>
</dbReference>